<feature type="domain" description="Gfo/Idh/MocA-like oxidoreductase N-terminal" evidence="1">
    <location>
        <begin position="2"/>
        <end position="119"/>
    </location>
</feature>
<protein>
    <submittedName>
        <fullName evidence="3">Enzyme involved in biofilm formation</fullName>
    </submittedName>
</protein>
<dbReference type="Gene3D" id="3.40.50.720">
    <property type="entry name" value="NAD(P)-binding Rossmann-like Domain"/>
    <property type="match status" value="1"/>
</dbReference>
<evidence type="ECO:0000259" key="2">
    <source>
        <dbReference type="Pfam" id="PF22725"/>
    </source>
</evidence>
<dbReference type="InterPro" id="IPR055170">
    <property type="entry name" value="GFO_IDH_MocA-like_dom"/>
</dbReference>
<reference evidence="3 4" key="1">
    <citation type="journal article" date="2011" name="Front. Microbiol.">
        <title>Genomic signatures of strain selection and enhancement in Bacillus atrophaeus var. globigii, a historical biowarfare simulant.</title>
        <authorList>
            <person name="Gibbons H.S."/>
            <person name="Broomall S.M."/>
            <person name="McNew L.A."/>
            <person name="Daligault H."/>
            <person name="Chapman C."/>
            <person name="Bruce D."/>
            <person name="Karavis M."/>
            <person name="Krepps M."/>
            <person name="McGregor P.A."/>
            <person name="Hong C."/>
            <person name="Park K.H."/>
            <person name="Akmal A."/>
            <person name="Feldman A."/>
            <person name="Lin J.S."/>
            <person name="Chang W.E."/>
            <person name="Higgs B.W."/>
            <person name="Demirev P."/>
            <person name="Lindquist J."/>
            <person name="Liem A."/>
            <person name="Fochler E."/>
            <person name="Read T.D."/>
            <person name="Tapia R."/>
            <person name="Johnson S."/>
            <person name="Bishop-Lilly K.A."/>
            <person name="Detter C."/>
            <person name="Han C."/>
            <person name="Sozhamannan S."/>
            <person name="Rosenzweig C.N."/>
            <person name="Skowronski E.W."/>
        </authorList>
    </citation>
    <scope>NUCLEOTIDE SEQUENCE [LARGE SCALE GENOMIC DNA]</scope>
    <source>
        <strain evidence="3 4">1942</strain>
    </source>
</reference>
<evidence type="ECO:0000313" key="3">
    <source>
        <dbReference type="EMBL" id="ADP33603.1"/>
    </source>
</evidence>
<dbReference type="InterPro" id="IPR000683">
    <property type="entry name" value="Gfo/Idh/MocA-like_OxRdtase_N"/>
</dbReference>
<feature type="domain" description="GFO/IDH/MocA-like oxidoreductase" evidence="2">
    <location>
        <begin position="138"/>
        <end position="247"/>
    </location>
</feature>
<proteinExistence type="predicted"/>
<dbReference type="PANTHER" id="PTHR43054">
    <property type="match status" value="1"/>
</dbReference>
<accession>A0ABM5M0D0</accession>
<dbReference type="RefSeq" id="WP_004429952.1">
    <property type="nucleotide sequence ID" value="NC_014639.1"/>
</dbReference>
<dbReference type="Gene3D" id="3.30.360.10">
    <property type="entry name" value="Dihydrodipicolinate Reductase, domain 2"/>
    <property type="match status" value="1"/>
</dbReference>
<dbReference type="Proteomes" id="UP000006867">
    <property type="component" value="Chromosome"/>
</dbReference>
<evidence type="ECO:0000313" key="4">
    <source>
        <dbReference type="Proteomes" id="UP000006867"/>
    </source>
</evidence>
<keyword evidence="4" id="KW-1185">Reference proteome</keyword>
<dbReference type="Pfam" id="PF01408">
    <property type="entry name" value="GFO_IDH_MocA"/>
    <property type="match status" value="1"/>
</dbReference>
<evidence type="ECO:0000259" key="1">
    <source>
        <dbReference type="Pfam" id="PF01408"/>
    </source>
</evidence>
<gene>
    <name evidence="3" type="ordered locus">BATR1942_13405</name>
</gene>
<dbReference type="SUPFAM" id="SSF55347">
    <property type="entry name" value="Glyceraldehyde-3-phosphate dehydrogenase-like, C-terminal domain"/>
    <property type="match status" value="1"/>
</dbReference>
<dbReference type="InterPro" id="IPR036291">
    <property type="entry name" value="NAD(P)-bd_dom_sf"/>
</dbReference>
<dbReference type="PANTHER" id="PTHR43054:SF1">
    <property type="entry name" value="SCYLLO-INOSITOL 2-DEHYDROGENASE (NADP(+)) IOLU"/>
    <property type="match status" value="1"/>
</dbReference>
<name>A0ABM5M0D0_BACA1</name>
<dbReference type="SUPFAM" id="SSF51735">
    <property type="entry name" value="NAD(P)-binding Rossmann-fold domains"/>
    <property type="match status" value="1"/>
</dbReference>
<sequence length="327" mass="36263">MIRFAIVGTNWITERFLQSASDIQDFQLTAVYSRSDERAAEFAKTHGAAHSFSNLQDMAASNCFDAVYIASPNAYHKEQAILFMNHGKHVLCEKPLASNAKDAADMISAAKANEVVLMEAMKTTFLPNFVNIQNHIHKIGEVRRFTASYCQYSSRYDAFRNGTVLNAFKPELSNGSLMDIGVYCIYPAVVLFGEPKEVKASGYLLSSGVDGEGTVILSYDGLEAVLMHSKIATSYAPAEIQGEDGTIILDTVHRPEKVEIRYRDGRVEDISVADDKPAMFYEAAEFITLIKEQQLESAGNTFDRSLMTLNIMDEARKQIGVVFPADH</sequence>
<dbReference type="Pfam" id="PF22725">
    <property type="entry name" value="GFO_IDH_MocA_C3"/>
    <property type="match status" value="1"/>
</dbReference>
<dbReference type="EMBL" id="CP002207">
    <property type="protein sequence ID" value="ADP33603.1"/>
    <property type="molecule type" value="Genomic_DNA"/>
</dbReference>
<organism evidence="3 4">
    <name type="scientific">Bacillus atrophaeus (strain 1942)</name>
    <dbReference type="NCBI Taxonomy" id="720555"/>
    <lineage>
        <taxon>Bacteria</taxon>
        <taxon>Bacillati</taxon>
        <taxon>Bacillota</taxon>
        <taxon>Bacilli</taxon>
        <taxon>Bacillales</taxon>
        <taxon>Bacillaceae</taxon>
        <taxon>Bacillus</taxon>
    </lineage>
</organism>